<comment type="caution">
    <text evidence="9">The sequence shown here is derived from an EMBL/GenBank/DDBJ whole genome shotgun (WGS) entry which is preliminary data.</text>
</comment>
<keyword evidence="7" id="KW-0503">Monooxygenase</keyword>
<dbReference type="GO" id="GO:0016705">
    <property type="term" value="F:oxidoreductase activity, acting on paired donors, with incorporation or reduction of molecular oxygen"/>
    <property type="evidence" value="ECO:0007669"/>
    <property type="project" value="InterPro"/>
</dbReference>
<proteinExistence type="inferred from homology"/>
<evidence type="ECO:0000256" key="3">
    <source>
        <dbReference type="ARBA" id="ARBA00022723"/>
    </source>
</evidence>
<comment type="cofactor">
    <cofactor evidence="1 6">
        <name>heme</name>
        <dbReference type="ChEBI" id="CHEBI:30413"/>
    </cofactor>
</comment>
<dbReference type="GO" id="GO:0005506">
    <property type="term" value="F:iron ion binding"/>
    <property type="evidence" value="ECO:0007669"/>
    <property type="project" value="InterPro"/>
</dbReference>
<keyword evidence="4 7" id="KW-0560">Oxidoreductase</keyword>
<evidence type="ECO:0000256" key="8">
    <source>
        <dbReference type="SAM" id="MobiDB-lite"/>
    </source>
</evidence>
<dbReference type="OrthoDB" id="1844152at2759"/>
<dbReference type="PROSITE" id="PS00086">
    <property type="entry name" value="CYTOCHROME_P450"/>
    <property type="match status" value="1"/>
</dbReference>
<dbReference type="CDD" id="cd11041">
    <property type="entry name" value="CYP503A1-like"/>
    <property type="match status" value="1"/>
</dbReference>
<gene>
    <name evidence="9" type="ORF">D9611_014366</name>
</gene>
<evidence type="ECO:0000313" key="10">
    <source>
        <dbReference type="Proteomes" id="UP000541558"/>
    </source>
</evidence>
<dbReference type="AlphaFoldDB" id="A0A8H5BSM9"/>
<dbReference type="InterPro" id="IPR036396">
    <property type="entry name" value="Cyt_P450_sf"/>
</dbReference>
<feature type="region of interest" description="Disordered" evidence="8">
    <location>
        <begin position="493"/>
        <end position="520"/>
    </location>
</feature>
<evidence type="ECO:0000256" key="4">
    <source>
        <dbReference type="ARBA" id="ARBA00023002"/>
    </source>
</evidence>
<sequence>MLSPAAYVGLAVAGWLSYQWYWFRQNLKKVSAIPTIGSDGFIGSYLSAWKYFVSGHKMIEEGYRKYPGGAFKVATFETPSRWLIIVVGPKLSDDIRKASDDYLASNEPTIDALQMDYTFGTDRPHTAAHHMQMFSRPMTRNIAARFPDVQDEVVNSFKELLPASEDWTSYTVMETILPIVTRTSNCFFVGLPLCRNREYCLTLEQFAVRLMMSAYAITLSPSFFRPIVAALTTNVHTTQKKLRSFLGPIIQDRLRMYEDSGEDNEEKPNDMITWLLDLASEDLRTTEDVVARLLISNFAAIHTTTISLSDVLFHLAAYQEYIEPLRSEIDSVISTYGWSKESMVRLHKLDSFMKEVGRMRGVNNVTSQRKALRDFTFSNGVVVPKGFTVGIASSAQHYDSTIYEEPELFNPNRFLPERLQEKHDGRNLATSTENDNDPSSQVKHQMVSLDTNYILFGVGRHACPGRFFAVNELKGMAAYILLNYDLKLPNDEKVPPPGQHFGSARSPNPSAKILFRKRRT</sequence>
<dbReference type="Gene3D" id="1.10.630.10">
    <property type="entry name" value="Cytochrome P450"/>
    <property type="match status" value="1"/>
</dbReference>
<keyword evidence="5 6" id="KW-0408">Iron</keyword>
<dbReference type="PANTHER" id="PTHR46206">
    <property type="entry name" value="CYTOCHROME P450"/>
    <property type="match status" value="1"/>
</dbReference>
<dbReference type="Pfam" id="PF00067">
    <property type="entry name" value="p450"/>
    <property type="match status" value="1"/>
</dbReference>
<keyword evidence="10" id="KW-1185">Reference proteome</keyword>
<dbReference type="EMBL" id="JAACJK010000128">
    <property type="protein sequence ID" value="KAF5328524.1"/>
    <property type="molecule type" value="Genomic_DNA"/>
</dbReference>
<evidence type="ECO:0000256" key="6">
    <source>
        <dbReference type="PIRSR" id="PIRSR602403-1"/>
    </source>
</evidence>
<dbReference type="PRINTS" id="PR00465">
    <property type="entry name" value="EP450IV"/>
</dbReference>
<evidence type="ECO:0000313" key="9">
    <source>
        <dbReference type="EMBL" id="KAF5328524.1"/>
    </source>
</evidence>
<keyword evidence="6 7" id="KW-0349">Heme</keyword>
<dbReference type="InterPro" id="IPR002403">
    <property type="entry name" value="Cyt_P450_E_grp-IV"/>
</dbReference>
<dbReference type="GO" id="GO:0004497">
    <property type="term" value="F:monooxygenase activity"/>
    <property type="evidence" value="ECO:0007669"/>
    <property type="project" value="UniProtKB-KW"/>
</dbReference>
<dbReference type="InterPro" id="IPR001128">
    <property type="entry name" value="Cyt_P450"/>
</dbReference>
<comment type="similarity">
    <text evidence="2 7">Belongs to the cytochrome P450 family.</text>
</comment>
<accession>A0A8H5BSM9</accession>
<dbReference type="GO" id="GO:0020037">
    <property type="term" value="F:heme binding"/>
    <property type="evidence" value="ECO:0007669"/>
    <property type="project" value="InterPro"/>
</dbReference>
<name>A0A8H5BSM9_9AGAR</name>
<evidence type="ECO:0000256" key="2">
    <source>
        <dbReference type="ARBA" id="ARBA00010617"/>
    </source>
</evidence>
<evidence type="ECO:0000256" key="1">
    <source>
        <dbReference type="ARBA" id="ARBA00001971"/>
    </source>
</evidence>
<reference evidence="9 10" key="1">
    <citation type="journal article" date="2020" name="ISME J.">
        <title>Uncovering the hidden diversity of litter-decomposition mechanisms in mushroom-forming fungi.</title>
        <authorList>
            <person name="Floudas D."/>
            <person name="Bentzer J."/>
            <person name="Ahren D."/>
            <person name="Johansson T."/>
            <person name="Persson P."/>
            <person name="Tunlid A."/>
        </authorList>
    </citation>
    <scope>NUCLEOTIDE SEQUENCE [LARGE SCALE GENOMIC DNA]</scope>
    <source>
        <strain evidence="9 10">CBS 175.51</strain>
    </source>
</reference>
<evidence type="ECO:0000256" key="7">
    <source>
        <dbReference type="RuleBase" id="RU000461"/>
    </source>
</evidence>
<dbReference type="InterPro" id="IPR017972">
    <property type="entry name" value="Cyt_P450_CS"/>
</dbReference>
<evidence type="ECO:0000256" key="5">
    <source>
        <dbReference type="ARBA" id="ARBA00023004"/>
    </source>
</evidence>
<evidence type="ECO:0008006" key="11">
    <source>
        <dbReference type="Google" id="ProtNLM"/>
    </source>
</evidence>
<dbReference type="SUPFAM" id="SSF48264">
    <property type="entry name" value="Cytochrome P450"/>
    <property type="match status" value="1"/>
</dbReference>
<keyword evidence="3 6" id="KW-0479">Metal-binding</keyword>
<protein>
    <recommendedName>
        <fullName evidence="11">Cytochrome P450</fullName>
    </recommendedName>
</protein>
<organism evidence="9 10">
    <name type="scientific">Ephemerocybe angulata</name>
    <dbReference type="NCBI Taxonomy" id="980116"/>
    <lineage>
        <taxon>Eukaryota</taxon>
        <taxon>Fungi</taxon>
        <taxon>Dikarya</taxon>
        <taxon>Basidiomycota</taxon>
        <taxon>Agaricomycotina</taxon>
        <taxon>Agaricomycetes</taxon>
        <taxon>Agaricomycetidae</taxon>
        <taxon>Agaricales</taxon>
        <taxon>Agaricineae</taxon>
        <taxon>Psathyrellaceae</taxon>
        <taxon>Ephemerocybe</taxon>
    </lineage>
</organism>
<dbReference type="Proteomes" id="UP000541558">
    <property type="component" value="Unassembled WGS sequence"/>
</dbReference>
<feature type="binding site" description="axial binding residue" evidence="6">
    <location>
        <position position="463"/>
    </location>
    <ligand>
        <name>heme</name>
        <dbReference type="ChEBI" id="CHEBI:30413"/>
    </ligand>
    <ligandPart>
        <name>Fe</name>
        <dbReference type="ChEBI" id="CHEBI:18248"/>
    </ligandPart>
</feature>